<sequence>MWCMLSRFLHQECCVLRLTSDHRDHRCVSRRSLSCRVRPFRPERDCDRGNDRLRGAGVLQVQYTRSELSVGAVQRSGRRRLLPCGRWIEPGLLCCAYRVRRRGRRSRAGRAHGSHAIVMRRCLEAELRLQATAAVLFPSHLRLVEEDPHRQERHSGPVAGGRNIQLCGELQHLAH</sequence>
<protein>
    <submittedName>
        <fullName evidence="1">Uncharacterized protein</fullName>
    </submittedName>
</protein>
<evidence type="ECO:0000313" key="2">
    <source>
        <dbReference type="Proteomes" id="UP001055439"/>
    </source>
</evidence>
<organism evidence="1 2">
    <name type="scientific">Musa troglodytarum</name>
    <name type="common">fe'i banana</name>
    <dbReference type="NCBI Taxonomy" id="320322"/>
    <lineage>
        <taxon>Eukaryota</taxon>
        <taxon>Viridiplantae</taxon>
        <taxon>Streptophyta</taxon>
        <taxon>Embryophyta</taxon>
        <taxon>Tracheophyta</taxon>
        <taxon>Spermatophyta</taxon>
        <taxon>Magnoliopsida</taxon>
        <taxon>Liliopsida</taxon>
        <taxon>Zingiberales</taxon>
        <taxon>Musaceae</taxon>
        <taxon>Musa</taxon>
    </lineage>
</organism>
<proteinExistence type="predicted"/>
<dbReference type="AlphaFoldDB" id="A0A9E7F4M7"/>
<dbReference type="EMBL" id="CP097504">
    <property type="protein sequence ID" value="URD89770.1"/>
    <property type="molecule type" value="Genomic_DNA"/>
</dbReference>
<name>A0A9E7F4M7_9LILI</name>
<gene>
    <name evidence="1" type="ORF">MUK42_28770</name>
</gene>
<accession>A0A9E7F4M7</accession>
<keyword evidence="2" id="KW-1185">Reference proteome</keyword>
<dbReference type="Proteomes" id="UP001055439">
    <property type="component" value="Chromosome 2"/>
</dbReference>
<evidence type="ECO:0000313" key="1">
    <source>
        <dbReference type="EMBL" id="URD89770.1"/>
    </source>
</evidence>
<reference evidence="1" key="1">
    <citation type="submission" date="2022-05" db="EMBL/GenBank/DDBJ databases">
        <title>The Musa troglodytarum L. genome provides insights into the mechanism of non-climacteric behaviour and enrichment of carotenoids.</title>
        <authorList>
            <person name="Wang J."/>
        </authorList>
    </citation>
    <scope>NUCLEOTIDE SEQUENCE</scope>
    <source>
        <tissue evidence="1">Leaf</tissue>
    </source>
</reference>